<name>A0A8C5ADC0_GADMO</name>
<evidence type="ECO:0000256" key="6">
    <source>
        <dbReference type="ARBA" id="ARBA00022989"/>
    </source>
</evidence>
<dbReference type="AlphaFoldDB" id="A0A8C5ADC0"/>
<comment type="similarity">
    <text evidence="2 8">Belongs to the EMP24/GP25L family.</text>
</comment>
<reference evidence="11" key="1">
    <citation type="submission" date="2025-08" db="UniProtKB">
        <authorList>
            <consortium name="Ensembl"/>
        </authorList>
    </citation>
    <scope>IDENTIFICATION</scope>
</reference>
<accession>A0A8C5ADC0</accession>
<keyword evidence="5" id="KW-0256">Endoplasmic reticulum</keyword>
<evidence type="ECO:0000313" key="12">
    <source>
        <dbReference type="Proteomes" id="UP000694546"/>
    </source>
</evidence>
<evidence type="ECO:0000313" key="11">
    <source>
        <dbReference type="Ensembl" id="ENSGMOP00000030265.1"/>
    </source>
</evidence>
<dbReference type="GeneTree" id="ENSGT00550000074954"/>
<dbReference type="Pfam" id="PF01105">
    <property type="entry name" value="EMP24_GP25L"/>
    <property type="match status" value="1"/>
</dbReference>
<keyword evidence="7 9" id="KW-0472">Membrane</keyword>
<keyword evidence="4" id="KW-0732">Signal</keyword>
<evidence type="ECO:0000256" key="1">
    <source>
        <dbReference type="ARBA" id="ARBA00004115"/>
    </source>
</evidence>
<keyword evidence="6 9" id="KW-1133">Transmembrane helix</keyword>
<evidence type="ECO:0000256" key="9">
    <source>
        <dbReference type="SAM" id="Phobius"/>
    </source>
</evidence>
<organism evidence="11 12">
    <name type="scientific">Gadus morhua</name>
    <name type="common">Atlantic cod</name>
    <dbReference type="NCBI Taxonomy" id="8049"/>
    <lineage>
        <taxon>Eukaryota</taxon>
        <taxon>Metazoa</taxon>
        <taxon>Chordata</taxon>
        <taxon>Craniata</taxon>
        <taxon>Vertebrata</taxon>
        <taxon>Euteleostomi</taxon>
        <taxon>Actinopterygii</taxon>
        <taxon>Neopterygii</taxon>
        <taxon>Teleostei</taxon>
        <taxon>Neoteleostei</taxon>
        <taxon>Acanthomorphata</taxon>
        <taxon>Zeiogadaria</taxon>
        <taxon>Gadariae</taxon>
        <taxon>Gadiformes</taxon>
        <taxon>Gadoidei</taxon>
        <taxon>Gadidae</taxon>
        <taxon>Gadus</taxon>
    </lineage>
</organism>
<dbReference type="GO" id="GO:0005789">
    <property type="term" value="C:endoplasmic reticulum membrane"/>
    <property type="evidence" value="ECO:0007669"/>
    <property type="project" value="UniProtKB-SubCell"/>
</dbReference>
<evidence type="ECO:0000256" key="4">
    <source>
        <dbReference type="ARBA" id="ARBA00022729"/>
    </source>
</evidence>
<comment type="subcellular location">
    <subcellularLocation>
        <location evidence="1">Endoplasmic reticulum membrane</location>
        <topology evidence="1">Single-pass type I membrane protein</topology>
    </subcellularLocation>
    <subcellularLocation>
        <location evidence="8">Membrane</location>
        <topology evidence="8">Single-pass type I membrane protein</topology>
    </subcellularLocation>
</comment>
<dbReference type="PANTHER" id="PTHR22811">
    <property type="entry name" value="TRANSMEMBRANE EMP24 DOMAIN-CONTAINING PROTEIN"/>
    <property type="match status" value="1"/>
</dbReference>
<evidence type="ECO:0000256" key="8">
    <source>
        <dbReference type="RuleBase" id="RU003827"/>
    </source>
</evidence>
<evidence type="ECO:0000256" key="7">
    <source>
        <dbReference type="ARBA" id="ARBA00023136"/>
    </source>
</evidence>
<feature type="domain" description="GOLD" evidence="10">
    <location>
        <begin position="108"/>
        <end position="259"/>
    </location>
</feature>
<protein>
    <submittedName>
        <fullName evidence="11">Transmembrane p24 trafficking protein 10</fullName>
    </submittedName>
</protein>
<reference evidence="11" key="2">
    <citation type="submission" date="2025-09" db="UniProtKB">
        <authorList>
            <consortium name="Ensembl"/>
        </authorList>
    </citation>
    <scope>IDENTIFICATION</scope>
</reference>
<evidence type="ECO:0000256" key="2">
    <source>
        <dbReference type="ARBA" id="ARBA00007104"/>
    </source>
</evidence>
<sequence length="285" mass="32536">MHTIYNGDVVSHIALSILLVLHLTFLHRLTKSLLYPISQLSLLAARGAITTRRPVSGGPVRVTGRLLSSASLRVWSREAMARLAALLLLPVLIESVFSISFFLPVNSRKCLREEIHKDVLVTGEYEIGEQPNTKTNLKITDSSSHTLYSKEDATKGKFAFTTEDYDMFEVCFESKSPMGTGRVPDQLINLDMKHGVEAKNYEEIAKVEKLKPLEVELRRLEDLSESIVNDFAYMKKREEEMRDTNESTNTRVLYFSIFSMCCLIGLATWQVFYLRRFFKAKKLIE</sequence>
<proteinExistence type="inferred from homology"/>
<feature type="transmembrane region" description="Helical" evidence="9">
    <location>
        <begin position="12"/>
        <end position="30"/>
    </location>
</feature>
<dbReference type="Proteomes" id="UP000694546">
    <property type="component" value="Chromosome 21"/>
</dbReference>
<evidence type="ECO:0000259" key="10">
    <source>
        <dbReference type="PROSITE" id="PS50866"/>
    </source>
</evidence>
<evidence type="ECO:0000256" key="3">
    <source>
        <dbReference type="ARBA" id="ARBA00022692"/>
    </source>
</evidence>
<dbReference type="InterPro" id="IPR015720">
    <property type="entry name" value="Emp24-like"/>
</dbReference>
<keyword evidence="12" id="KW-1185">Reference proteome</keyword>
<dbReference type="PROSITE" id="PS50866">
    <property type="entry name" value="GOLD"/>
    <property type="match status" value="1"/>
</dbReference>
<dbReference type="SMART" id="SM01190">
    <property type="entry name" value="EMP24_GP25L"/>
    <property type="match status" value="1"/>
</dbReference>
<keyword evidence="3 8" id="KW-0812">Transmembrane</keyword>
<feature type="transmembrane region" description="Helical" evidence="9">
    <location>
        <begin position="83"/>
        <end position="103"/>
    </location>
</feature>
<dbReference type="InterPro" id="IPR009038">
    <property type="entry name" value="GOLD_dom"/>
</dbReference>
<evidence type="ECO:0000256" key="5">
    <source>
        <dbReference type="ARBA" id="ARBA00022824"/>
    </source>
</evidence>
<dbReference type="OMA" id="MAIRGIF"/>
<dbReference type="Ensembl" id="ENSGMOT00000050987.1">
    <property type="protein sequence ID" value="ENSGMOP00000030265.1"/>
    <property type="gene ID" value="ENSGMOG00000011041.2"/>
</dbReference>
<feature type="transmembrane region" description="Helical" evidence="9">
    <location>
        <begin position="252"/>
        <end position="274"/>
    </location>
</feature>